<gene>
    <name evidence="2" type="ORF">H9786_13815</name>
</gene>
<comment type="caution">
    <text evidence="2">The sequence shown here is derived from an EMBL/GenBank/DDBJ whole genome shotgun (WGS) entry which is preliminary data.</text>
</comment>
<protein>
    <submittedName>
        <fullName evidence="2">Uncharacterized protein</fullName>
    </submittedName>
</protein>
<evidence type="ECO:0000256" key="1">
    <source>
        <dbReference type="SAM" id="MobiDB-lite"/>
    </source>
</evidence>
<name>A0A9D2LFY5_9MICO</name>
<dbReference type="Proteomes" id="UP000823823">
    <property type="component" value="Unassembled WGS sequence"/>
</dbReference>
<dbReference type="EMBL" id="DWZH01000107">
    <property type="protein sequence ID" value="HJB11575.1"/>
    <property type="molecule type" value="Genomic_DNA"/>
</dbReference>
<reference evidence="2" key="1">
    <citation type="journal article" date="2021" name="PeerJ">
        <title>Extensive microbial diversity within the chicken gut microbiome revealed by metagenomics and culture.</title>
        <authorList>
            <person name="Gilroy R."/>
            <person name="Ravi A."/>
            <person name="Getino M."/>
            <person name="Pursley I."/>
            <person name="Horton D.L."/>
            <person name="Alikhan N.F."/>
            <person name="Baker D."/>
            <person name="Gharbi K."/>
            <person name="Hall N."/>
            <person name="Watson M."/>
            <person name="Adriaenssens E.M."/>
            <person name="Foster-Nyarko E."/>
            <person name="Jarju S."/>
            <person name="Secka A."/>
            <person name="Antonio M."/>
            <person name="Oren A."/>
            <person name="Chaudhuri R.R."/>
            <person name="La Ragione R."/>
            <person name="Hildebrand F."/>
            <person name="Pallen M.J."/>
        </authorList>
    </citation>
    <scope>NUCLEOTIDE SEQUENCE</scope>
    <source>
        <strain evidence="2">ChiHjej13B12-24818</strain>
    </source>
</reference>
<evidence type="ECO:0000313" key="2">
    <source>
        <dbReference type="EMBL" id="HJB11575.1"/>
    </source>
</evidence>
<evidence type="ECO:0000313" key="3">
    <source>
        <dbReference type="Proteomes" id="UP000823823"/>
    </source>
</evidence>
<feature type="region of interest" description="Disordered" evidence="1">
    <location>
        <begin position="262"/>
        <end position="281"/>
    </location>
</feature>
<proteinExistence type="predicted"/>
<reference evidence="2" key="2">
    <citation type="submission" date="2021-04" db="EMBL/GenBank/DDBJ databases">
        <authorList>
            <person name="Gilroy R."/>
        </authorList>
    </citation>
    <scope>NUCLEOTIDE SEQUENCE</scope>
    <source>
        <strain evidence="2">ChiHjej13B12-24818</strain>
    </source>
</reference>
<organism evidence="2 3">
    <name type="scientific">Candidatus Brachybacterium merdavium</name>
    <dbReference type="NCBI Taxonomy" id="2838513"/>
    <lineage>
        <taxon>Bacteria</taxon>
        <taxon>Bacillati</taxon>
        <taxon>Actinomycetota</taxon>
        <taxon>Actinomycetes</taxon>
        <taxon>Micrococcales</taxon>
        <taxon>Dermabacteraceae</taxon>
        <taxon>Brachybacterium</taxon>
    </lineage>
</organism>
<dbReference type="AlphaFoldDB" id="A0A9D2LFY5"/>
<accession>A0A9D2LFY5</accession>
<sequence>MSAADPEPLPVPPLEAIRTELRRTNFSGRTVTLAEGALVVAGTSVLSLRTGRATDTAVLAGIGALGLLDDLLEPHMRRAGRPVSKGLRGHLGALRRGRLTTGALKAAGIPLLALAGAAASPAPRGGAMVLADAALTAGCANLANLLDLRPGRALKVILPAAALLAAPAGAGSARAATRTHLGRAALLPALVALPPDLREHGMLGDAGANVLGAAVGTAAARSTAPPARLGMLALVVALNLASETVSFSTVIERTPVLRALDRLGRRPLPAPRPGPTHGGTR</sequence>